<dbReference type="PANTHER" id="PTHR21227">
    <property type="entry name" value="TRNA-SPLICING ENDONUCLEASE SUBUNIT SEN2"/>
    <property type="match status" value="1"/>
</dbReference>
<accession>M4BAF9</accession>
<dbReference type="CDD" id="cd22363">
    <property type="entry name" value="tRNA-intron_lyase_C"/>
    <property type="match status" value="1"/>
</dbReference>
<evidence type="ECO:0000259" key="4">
    <source>
        <dbReference type="Pfam" id="PF01974"/>
    </source>
</evidence>
<dbReference type="InterPro" id="IPR006677">
    <property type="entry name" value="tRNA_intron_Endonuc_cat-like"/>
</dbReference>
<feature type="domain" description="tRNA intron endonuclease catalytic" evidence="4">
    <location>
        <begin position="96"/>
        <end position="175"/>
    </location>
</feature>
<dbReference type="eggNOG" id="KOG4685">
    <property type="taxonomic scope" value="Eukaryota"/>
</dbReference>
<dbReference type="OMA" id="HSEYIVY"/>
<sequence length="262" mass="29473">MLPGGHEVEVAVDEDDVAVWRDMQLKGYGIPPVAFGTRGKGSKGDLCTGKIGTLENKRRRHLTLPEFYYLMAMDNVLPAGELLLQDLWNRLGSAAFTRTFVIYQHFRRRGWIPRPGLNYGAHYVLYRGSAEAFHSEYIVYVQRDGEVSSWNSIQSHTRIAADAKKTVLLCTVTSKRSPDDTATPRNVRSTVNPTLTASDEGLTSGTYSFFGIQYTIEAVAIRFWDASIAGERQLYTFQLQPVLPKNIKSAKRKGNIQQLPKR</sequence>
<organism evidence="5 6">
    <name type="scientific">Hyaloperonospora arabidopsidis (strain Emoy2)</name>
    <name type="common">Downy mildew agent</name>
    <name type="synonym">Peronospora arabidopsidis</name>
    <dbReference type="NCBI Taxonomy" id="559515"/>
    <lineage>
        <taxon>Eukaryota</taxon>
        <taxon>Sar</taxon>
        <taxon>Stramenopiles</taxon>
        <taxon>Oomycota</taxon>
        <taxon>Peronosporomycetes</taxon>
        <taxon>Peronosporales</taxon>
        <taxon>Peronosporaceae</taxon>
        <taxon>Hyaloperonospora</taxon>
    </lineage>
</organism>
<dbReference type="EC" id="4.6.1.16" evidence="2"/>
<dbReference type="EnsemblProtists" id="HpaT803269">
    <property type="protein sequence ID" value="HpaP803269"/>
    <property type="gene ID" value="HpaG803269"/>
</dbReference>
<dbReference type="PANTHER" id="PTHR21227:SF0">
    <property type="entry name" value="TRNA-SPLICING ENDONUCLEASE SUBUNIT SEN2"/>
    <property type="match status" value="1"/>
</dbReference>
<dbReference type="GO" id="GO:0003676">
    <property type="term" value="F:nucleic acid binding"/>
    <property type="evidence" value="ECO:0007669"/>
    <property type="project" value="InterPro"/>
</dbReference>
<dbReference type="AlphaFoldDB" id="M4BAF9"/>
<dbReference type="Gene3D" id="3.40.1350.10">
    <property type="match status" value="1"/>
</dbReference>
<dbReference type="Proteomes" id="UP000011713">
    <property type="component" value="Unassembled WGS sequence"/>
</dbReference>
<dbReference type="GO" id="GO:0005737">
    <property type="term" value="C:cytoplasm"/>
    <property type="evidence" value="ECO:0007669"/>
    <property type="project" value="TreeGrafter"/>
</dbReference>
<dbReference type="InterPro" id="IPR006676">
    <property type="entry name" value="tRNA_splic"/>
</dbReference>
<dbReference type="SUPFAM" id="SSF53032">
    <property type="entry name" value="tRNA-intron endonuclease catalytic domain-like"/>
    <property type="match status" value="1"/>
</dbReference>
<reference evidence="6" key="1">
    <citation type="journal article" date="2010" name="Science">
        <title>Signatures of adaptation to obligate biotrophy in the Hyaloperonospora arabidopsidis genome.</title>
        <authorList>
            <person name="Baxter L."/>
            <person name="Tripathy S."/>
            <person name="Ishaque N."/>
            <person name="Boot N."/>
            <person name="Cabral A."/>
            <person name="Kemen E."/>
            <person name="Thines M."/>
            <person name="Ah-Fong A."/>
            <person name="Anderson R."/>
            <person name="Badejoko W."/>
            <person name="Bittner-Eddy P."/>
            <person name="Boore J.L."/>
            <person name="Chibucos M.C."/>
            <person name="Coates M."/>
            <person name="Dehal P."/>
            <person name="Delehaunty K."/>
            <person name="Dong S."/>
            <person name="Downton P."/>
            <person name="Dumas B."/>
            <person name="Fabro G."/>
            <person name="Fronick C."/>
            <person name="Fuerstenberg S.I."/>
            <person name="Fulton L."/>
            <person name="Gaulin E."/>
            <person name="Govers F."/>
            <person name="Hughes L."/>
            <person name="Humphray S."/>
            <person name="Jiang R.H."/>
            <person name="Judelson H."/>
            <person name="Kamoun S."/>
            <person name="Kyung K."/>
            <person name="Meijer H."/>
            <person name="Minx P."/>
            <person name="Morris P."/>
            <person name="Nelson J."/>
            <person name="Phuntumart V."/>
            <person name="Qutob D."/>
            <person name="Rehmany A."/>
            <person name="Rougon-Cardoso A."/>
            <person name="Ryden P."/>
            <person name="Torto-Alalibo T."/>
            <person name="Studholme D."/>
            <person name="Wang Y."/>
            <person name="Win J."/>
            <person name="Wood J."/>
            <person name="Clifton S.W."/>
            <person name="Rogers J."/>
            <person name="Van den Ackerveken G."/>
            <person name="Jones J.D."/>
            <person name="McDowell J.M."/>
            <person name="Beynon J."/>
            <person name="Tyler B.M."/>
        </authorList>
    </citation>
    <scope>NUCLEOTIDE SEQUENCE [LARGE SCALE GENOMIC DNA]</scope>
    <source>
        <strain evidence="6">Emoy2</strain>
    </source>
</reference>
<name>M4BAF9_HYAAE</name>
<dbReference type="HOGENOM" id="CLU_1063362_0_0_1"/>
<reference evidence="5" key="2">
    <citation type="submission" date="2015-06" db="UniProtKB">
        <authorList>
            <consortium name="EnsemblProtists"/>
        </authorList>
    </citation>
    <scope>IDENTIFICATION</scope>
    <source>
        <strain evidence="5">Emoy2</strain>
    </source>
</reference>
<comment type="similarity">
    <text evidence="1">Belongs to the tRNA-intron endonuclease family.</text>
</comment>
<evidence type="ECO:0000256" key="3">
    <source>
        <dbReference type="ARBA" id="ARBA00034031"/>
    </source>
</evidence>
<dbReference type="InterPro" id="IPR011856">
    <property type="entry name" value="tRNA_endonuc-like_dom_sf"/>
</dbReference>
<evidence type="ECO:0000256" key="1">
    <source>
        <dbReference type="ARBA" id="ARBA00008078"/>
    </source>
</evidence>
<protein>
    <recommendedName>
        <fullName evidence="2">tRNA-intron lyase</fullName>
        <ecNumber evidence="2">4.6.1.16</ecNumber>
    </recommendedName>
</protein>
<dbReference type="VEuPathDB" id="FungiDB:HpaG803269"/>
<dbReference type="GO" id="GO:0000213">
    <property type="term" value="F:tRNA-intron lyase activity"/>
    <property type="evidence" value="ECO:0007669"/>
    <property type="project" value="UniProtKB-EC"/>
</dbReference>
<comment type="catalytic activity">
    <reaction evidence="3">
        <text>pretRNA = a 3'-half-tRNA molecule with a 5'-OH end + a 5'-half-tRNA molecule with a 2',3'-cyclic phosphate end + an intron with a 2',3'-cyclic phosphate and a 5'-hydroxyl terminus.</text>
        <dbReference type="EC" id="4.6.1.16"/>
    </reaction>
</comment>
<dbReference type="InParanoid" id="M4BAF9"/>
<dbReference type="InterPro" id="IPR036167">
    <property type="entry name" value="tRNA_intron_Endo_cat-like_sf"/>
</dbReference>
<evidence type="ECO:0000256" key="2">
    <source>
        <dbReference type="ARBA" id="ARBA00012573"/>
    </source>
</evidence>
<keyword evidence="6" id="KW-1185">Reference proteome</keyword>
<dbReference type="EMBL" id="JH598070">
    <property type="status" value="NOT_ANNOTATED_CDS"/>
    <property type="molecule type" value="Genomic_DNA"/>
</dbReference>
<proteinExistence type="inferred from homology"/>
<dbReference type="Pfam" id="PF01974">
    <property type="entry name" value="tRNA_int_endo"/>
    <property type="match status" value="1"/>
</dbReference>
<dbReference type="NCBIfam" id="TIGR00324">
    <property type="entry name" value="endA"/>
    <property type="match status" value="1"/>
</dbReference>
<dbReference type="GO" id="GO:0000379">
    <property type="term" value="P:tRNA-type intron splice site recognition and cleavage"/>
    <property type="evidence" value="ECO:0007669"/>
    <property type="project" value="TreeGrafter"/>
</dbReference>
<evidence type="ECO:0000313" key="5">
    <source>
        <dbReference type="EnsemblProtists" id="HpaP803269"/>
    </source>
</evidence>
<evidence type="ECO:0000313" key="6">
    <source>
        <dbReference type="Proteomes" id="UP000011713"/>
    </source>
</evidence>
<dbReference type="GO" id="GO:0000214">
    <property type="term" value="C:tRNA-intron endonuclease complex"/>
    <property type="evidence" value="ECO:0007669"/>
    <property type="project" value="TreeGrafter"/>
</dbReference>
<dbReference type="STRING" id="559515.M4BAF9"/>